<feature type="compositionally biased region" description="Low complexity" evidence="1">
    <location>
        <begin position="242"/>
        <end position="268"/>
    </location>
</feature>
<reference evidence="2 3" key="1">
    <citation type="submission" date="2018-11" db="EMBL/GenBank/DDBJ databases">
        <title>Genome sequence of Saitozyma podzolica DSM 27192.</title>
        <authorList>
            <person name="Aliyu H."/>
            <person name="Gorte O."/>
            <person name="Ochsenreither K."/>
        </authorList>
    </citation>
    <scope>NUCLEOTIDE SEQUENCE [LARGE SCALE GENOMIC DNA]</scope>
    <source>
        <strain evidence="2 3">DSM 27192</strain>
    </source>
</reference>
<dbReference type="OrthoDB" id="10543202at2759"/>
<feature type="compositionally biased region" description="Acidic residues" evidence="1">
    <location>
        <begin position="160"/>
        <end position="188"/>
    </location>
</feature>
<feature type="compositionally biased region" description="Basic and acidic residues" evidence="1">
    <location>
        <begin position="137"/>
        <end position="153"/>
    </location>
</feature>
<feature type="region of interest" description="Disordered" evidence="1">
    <location>
        <begin position="1"/>
        <end position="360"/>
    </location>
</feature>
<gene>
    <name evidence="2" type="ORF">EHS25_004114</name>
</gene>
<evidence type="ECO:0000256" key="1">
    <source>
        <dbReference type="SAM" id="MobiDB-lite"/>
    </source>
</evidence>
<protein>
    <submittedName>
        <fullName evidence="2">Uncharacterized protein</fullName>
    </submittedName>
</protein>
<dbReference type="AlphaFoldDB" id="A0A427YTJ1"/>
<dbReference type="EMBL" id="RSCD01000002">
    <property type="protein sequence ID" value="RSH94311.1"/>
    <property type="molecule type" value="Genomic_DNA"/>
</dbReference>
<name>A0A427YTJ1_9TREE</name>
<feature type="compositionally biased region" description="Basic and acidic residues" evidence="1">
    <location>
        <begin position="201"/>
        <end position="214"/>
    </location>
</feature>
<accession>A0A427YTJ1</accession>
<keyword evidence="3" id="KW-1185">Reference proteome</keyword>
<organism evidence="2 3">
    <name type="scientific">Saitozyma podzolica</name>
    <dbReference type="NCBI Taxonomy" id="1890683"/>
    <lineage>
        <taxon>Eukaryota</taxon>
        <taxon>Fungi</taxon>
        <taxon>Dikarya</taxon>
        <taxon>Basidiomycota</taxon>
        <taxon>Agaricomycotina</taxon>
        <taxon>Tremellomycetes</taxon>
        <taxon>Tremellales</taxon>
        <taxon>Trimorphomycetaceae</taxon>
        <taxon>Saitozyma</taxon>
    </lineage>
</organism>
<evidence type="ECO:0000313" key="2">
    <source>
        <dbReference type="EMBL" id="RSH94311.1"/>
    </source>
</evidence>
<comment type="caution">
    <text evidence="2">The sequence shown here is derived from an EMBL/GenBank/DDBJ whole genome shotgun (WGS) entry which is preliminary data.</text>
</comment>
<dbReference type="Proteomes" id="UP000279259">
    <property type="component" value="Unassembled WGS sequence"/>
</dbReference>
<feature type="compositionally biased region" description="Polar residues" evidence="1">
    <location>
        <begin position="92"/>
        <end position="112"/>
    </location>
</feature>
<proteinExistence type="predicted"/>
<feature type="compositionally biased region" description="Polar residues" evidence="1">
    <location>
        <begin position="43"/>
        <end position="61"/>
    </location>
</feature>
<evidence type="ECO:0000313" key="3">
    <source>
        <dbReference type="Proteomes" id="UP000279259"/>
    </source>
</evidence>
<sequence>MADQEEYAGMPRRRRHSDTDSWTKSVIIGLDPDLLPPDGSRPPSDSQNIVLQTPPGSTAISLPSRDGRSDNSPSSSGGNAHRLSSRRELGSPNGSQSGLQLQPPSPRSSGRTESSPRSPWSPGGGGSLPSVPEEEEEGRRLPPTDHRQSRAEKSLASTDDCSEDDDLCSEDEDCSEDQDCSQCSDDDEPDHKYDSFNAELEELRQRYRSMELGRKSKSAPPTPSAVHADTQKWKTASPAGYSSIVSRGSSSTLSQLPRRRGGSLSLSSRQHDRQPLTALTDEAGDSSDSTETVVPGGTSGRSSCRSSRSRSKGKEPEPAIRTLRIASRARHDPSTPEDGQPYEPTDIEDEVQVGEAQRGI</sequence>